<proteinExistence type="predicted"/>
<dbReference type="STRING" id="85681.V4U1W4"/>
<evidence type="ECO:0000256" key="10">
    <source>
        <dbReference type="SAM" id="MobiDB-lite"/>
    </source>
</evidence>
<feature type="region of interest" description="Disordered" evidence="10">
    <location>
        <begin position="146"/>
        <end position="184"/>
    </location>
</feature>
<name>V4U1W4_CITCL</name>
<dbReference type="OMA" id="MIGEGTW"/>
<evidence type="ECO:0000256" key="8">
    <source>
        <dbReference type="PROSITE-ProRule" id="PRU00071"/>
    </source>
</evidence>
<dbReference type="eggNOG" id="ENOG502REBY">
    <property type="taxonomic scope" value="Eukaryota"/>
</dbReference>
<evidence type="ECO:0000259" key="11">
    <source>
        <dbReference type="PROSITE" id="PS50884"/>
    </source>
</evidence>
<evidence type="ECO:0000256" key="1">
    <source>
        <dbReference type="ARBA" id="ARBA00022723"/>
    </source>
</evidence>
<dbReference type="PROSITE" id="PS50884">
    <property type="entry name" value="ZF_DOF_2"/>
    <property type="match status" value="1"/>
</dbReference>
<dbReference type="Gramene" id="ESR58045">
    <property type="protein sequence ID" value="ESR58045"/>
    <property type="gene ID" value="CICLE_v10020725mg"/>
</dbReference>
<comment type="function">
    <text evidence="9">Transcription factor that binds specifically to a 5'-AA[AG]G-3' consensus core sequence.</text>
</comment>
<sequence>MYVYLYRSLLNKKPRKVRAELIISCCRQNSKEVNSLFLSLSEVITCFSSINFCSSQFMDAAKWPQNFPEVGGVKAMEEVVSNTCNSSSSSRPPMLERKARPQEQLNCPRCNSTNTKFCYYNNYSLTQPRYFCKTCRRYWTEGGSLRNVPVGGGSRKNKRSISSSAAAASSSNNNNNNNNNYNKLIIPDLNPPSLSHFSSHENPKILKGGQDLNLGFQVMHNNANDMSQYADHPAVASKAETNTTSNDNINNNMSPVSALDLLRTGIASRAGLDHFIPTPMPDSNTLFSSGFPLQDIKPAATLSFSIDQANRFGIQDNIGNGSRLFFPFGELKQLSSASTTEVDHHSNKGTSTSTGYWNGMFGGGSW</sequence>
<gene>
    <name evidence="12" type="ORF">CICLE_v10020725mg</name>
</gene>
<evidence type="ECO:0000256" key="6">
    <source>
        <dbReference type="ARBA" id="ARBA00023163"/>
    </source>
</evidence>
<evidence type="ECO:0000313" key="13">
    <source>
        <dbReference type="Proteomes" id="UP000030687"/>
    </source>
</evidence>
<evidence type="ECO:0000256" key="2">
    <source>
        <dbReference type="ARBA" id="ARBA00022771"/>
    </source>
</evidence>
<keyword evidence="4 9" id="KW-0805">Transcription regulation</keyword>
<keyword evidence="5 8" id="KW-0238">DNA-binding</keyword>
<keyword evidence="2 8" id="KW-0863">Zinc-finger</keyword>
<keyword evidence="13" id="KW-1185">Reference proteome</keyword>
<dbReference type="Pfam" id="PF02701">
    <property type="entry name" value="Zn_ribbon_Dof"/>
    <property type="match status" value="1"/>
</dbReference>
<dbReference type="PANTHER" id="PTHR31992">
    <property type="entry name" value="DOF ZINC FINGER PROTEIN DOF1.4-RELATED"/>
    <property type="match status" value="1"/>
</dbReference>
<dbReference type="GO" id="GO:0008270">
    <property type="term" value="F:zinc ion binding"/>
    <property type="evidence" value="ECO:0007669"/>
    <property type="project" value="UniProtKB-KW"/>
</dbReference>
<feature type="domain" description="Dof-type" evidence="11">
    <location>
        <begin position="105"/>
        <end position="159"/>
    </location>
</feature>
<dbReference type="EMBL" id="KI536661">
    <property type="protein sequence ID" value="ESR58045.1"/>
    <property type="molecule type" value="Genomic_DNA"/>
</dbReference>
<dbReference type="InterPro" id="IPR003851">
    <property type="entry name" value="Znf_Dof"/>
</dbReference>
<dbReference type="Proteomes" id="UP000030687">
    <property type="component" value="Unassembled WGS sequence"/>
</dbReference>
<dbReference type="InParanoid" id="V4U1W4"/>
<dbReference type="PROSITE" id="PS01361">
    <property type="entry name" value="ZF_DOF_1"/>
    <property type="match status" value="1"/>
</dbReference>
<dbReference type="GO" id="GO:0003677">
    <property type="term" value="F:DNA binding"/>
    <property type="evidence" value="ECO:0007669"/>
    <property type="project" value="UniProtKB-UniRule"/>
</dbReference>
<evidence type="ECO:0000256" key="5">
    <source>
        <dbReference type="ARBA" id="ARBA00023125"/>
    </source>
</evidence>
<evidence type="ECO:0000256" key="3">
    <source>
        <dbReference type="ARBA" id="ARBA00022833"/>
    </source>
</evidence>
<dbReference type="InterPro" id="IPR045174">
    <property type="entry name" value="Dof"/>
</dbReference>
<keyword evidence="1 9" id="KW-0479">Metal-binding</keyword>
<comment type="subcellular location">
    <subcellularLocation>
        <location evidence="8 9">Nucleus</location>
    </subcellularLocation>
</comment>
<dbReference type="AlphaFoldDB" id="V4U1W4"/>
<dbReference type="PANTHER" id="PTHR31992:SF301">
    <property type="entry name" value="DOF ZINC FINGER PROTEIN DOF3.7"/>
    <property type="match status" value="1"/>
</dbReference>
<dbReference type="KEGG" id="cic:CICLE_v10020725mg"/>
<reference evidence="12 13" key="1">
    <citation type="submission" date="2013-10" db="EMBL/GenBank/DDBJ databases">
        <authorList>
            <consortium name="International Citrus Genome Consortium"/>
            <person name="Jenkins J."/>
            <person name="Schmutz J."/>
            <person name="Prochnik S."/>
            <person name="Rokhsar D."/>
            <person name="Gmitter F."/>
            <person name="Ollitrault P."/>
            <person name="Machado M."/>
            <person name="Talon M."/>
            <person name="Wincker P."/>
            <person name="Jaillon O."/>
            <person name="Morgante M."/>
        </authorList>
    </citation>
    <scope>NUCLEOTIDE SEQUENCE</scope>
    <source>
        <strain evidence="13">cv. Clemenules</strain>
    </source>
</reference>
<evidence type="ECO:0000256" key="7">
    <source>
        <dbReference type="ARBA" id="ARBA00023242"/>
    </source>
</evidence>
<evidence type="ECO:0000313" key="12">
    <source>
        <dbReference type="EMBL" id="ESR58045.1"/>
    </source>
</evidence>
<accession>V4U1W4</accession>
<keyword evidence="3 9" id="KW-0862">Zinc</keyword>
<dbReference type="GO" id="GO:0003700">
    <property type="term" value="F:DNA-binding transcription factor activity"/>
    <property type="evidence" value="ECO:0007669"/>
    <property type="project" value="UniProtKB-UniRule"/>
</dbReference>
<feature type="compositionally biased region" description="Low complexity" evidence="10">
    <location>
        <begin position="162"/>
        <end position="180"/>
    </location>
</feature>
<protein>
    <recommendedName>
        <fullName evidence="9">Dof zinc finger protein</fullName>
    </recommendedName>
</protein>
<organism evidence="12 13">
    <name type="scientific">Citrus clementina</name>
    <name type="common">Clementine</name>
    <name type="synonym">Citrus deliciosa x Citrus sinensis</name>
    <dbReference type="NCBI Taxonomy" id="85681"/>
    <lineage>
        <taxon>Eukaryota</taxon>
        <taxon>Viridiplantae</taxon>
        <taxon>Streptophyta</taxon>
        <taxon>Embryophyta</taxon>
        <taxon>Tracheophyta</taxon>
        <taxon>Spermatophyta</taxon>
        <taxon>Magnoliopsida</taxon>
        <taxon>eudicotyledons</taxon>
        <taxon>Gunneridae</taxon>
        <taxon>Pentapetalae</taxon>
        <taxon>rosids</taxon>
        <taxon>malvids</taxon>
        <taxon>Sapindales</taxon>
        <taxon>Rutaceae</taxon>
        <taxon>Aurantioideae</taxon>
        <taxon>Citrus</taxon>
    </lineage>
</organism>
<keyword evidence="6 9" id="KW-0804">Transcription</keyword>
<dbReference type="FunCoup" id="V4U1W4">
    <property type="interactions" value="577"/>
</dbReference>
<keyword evidence="7 8" id="KW-0539">Nucleus</keyword>
<evidence type="ECO:0000256" key="9">
    <source>
        <dbReference type="RuleBase" id="RU369094"/>
    </source>
</evidence>
<evidence type="ECO:0000256" key="4">
    <source>
        <dbReference type="ARBA" id="ARBA00023015"/>
    </source>
</evidence>
<dbReference type="GO" id="GO:0005634">
    <property type="term" value="C:nucleus"/>
    <property type="evidence" value="ECO:0007669"/>
    <property type="project" value="UniProtKB-SubCell"/>
</dbReference>